<evidence type="ECO:0000259" key="6">
    <source>
        <dbReference type="PROSITE" id="PS50255"/>
    </source>
</evidence>
<organism evidence="7 8">
    <name type="scientific">Pseudolycoriella hygida</name>
    <dbReference type="NCBI Taxonomy" id="35572"/>
    <lineage>
        <taxon>Eukaryota</taxon>
        <taxon>Metazoa</taxon>
        <taxon>Ecdysozoa</taxon>
        <taxon>Arthropoda</taxon>
        <taxon>Hexapoda</taxon>
        <taxon>Insecta</taxon>
        <taxon>Pterygota</taxon>
        <taxon>Neoptera</taxon>
        <taxon>Endopterygota</taxon>
        <taxon>Diptera</taxon>
        <taxon>Nematocera</taxon>
        <taxon>Sciaroidea</taxon>
        <taxon>Sciaridae</taxon>
        <taxon>Pseudolycoriella</taxon>
    </lineage>
</organism>
<dbReference type="PANTHER" id="PTHR16740:SF1">
    <property type="entry name" value="CYTOCHROME B5-RELATED PROTEIN-RELATED"/>
    <property type="match status" value="1"/>
</dbReference>
<evidence type="ECO:0000256" key="3">
    <source>
        <dbReference type="ARBA" id="ARBA00023004"/>
    </source>
</evidence>
<dbReference type="AlphaFoldDB" id="A0A9Q0MWW6"/>
<dbReference type="PROSITE" id="PS00191">
    <property type="entry name" value="CYTOCHROME_B5_1"/>
    <property type="match status" value="1"/>
</dbReference>
<dbReference type="PANTHER" id="PTHR16740">
    <property type="entry name" value="CYTOCHROME B5-RELATED PROTEIN-RELATED"/>
    <property type="match status" value="1"/>
</dbReference>
<dbReference type="InterPro" id="IPR018506">
    <property type="entry name" value="Cyt_B5_heme-BS"/>
</dbReference>
<evidence type="ECO:0000256" key="4">
    <source>
        <dbReference type="RuleBase" id="RU362121"/>
    </source>
</evidence>
<feature type="non-terminal residue" evidence="7">
    <location>
        <position position="1"/>
    </location>
</feature>
<evidence type="ECO:0000313" key="7">
    <source>
        <dbReference type="EMBL" id="KAJ6639502.1"/>
    </source>
</evidence>
<evidence type="ECO:0000313" key="8">
    <source>
        <dbReference type="Proteomes" id="UP001151699"/>
    </source>
</evidence>
<feature type="region of interest" description="Disordered" evidence="5">
    <location>
        <begin position="1"/>
        <end position="22"/>
    </location>
</feature>
<evidence type="ECO:0000256" key="1">
    <source>
        <dbReference type="ARBA" id="ARBA00022617"/>
    </source>
</evidence>
<comment type="caution">
    <text evidence="7">The sequence shown here is derived from an EMBL/GenBank/DDBJ whole genome shotgun (WGS) entry which is preliminary data.</text>
</comment>
<dbReference type="InterPro" id="IPR036400">
    <property type="entry name" value="Cyt_B5-like_heme/steroid_sf"/>
</dbReference>
<dbReference type="SUPFAM" id="SSF55856">
    <property type="entry name" value="Cytochrome b5-like heme/steroid binding domain"/>
    <property type="match status" value="1"/>
</dbReference>
<feature type="domain" description="Cytochrome b5 heme-binding" evidence="6">
    <location>
        <begin position="46"/>
        <end position="124"/>
    </location>
</feature>
<name>A0A9Q0MWW6_9DIPT</name>
<proteinExistence type="inferred from homology"/>
<reference evidence="7" key="1">
    <citation type="submission" date="2022-07" db="EMBL/GenBank/DDBJ databases">
        <authorList>
            <person name="Trinca V."/>
            <person name="Uliana J.V.C."/>
            <person name="Torres T.T."/>
            <person name="Ward R.J."/>
            <person name="Monesi N."/>
        </authorList>
    </citation>
    <scope>NUCLEOTIDE SEQUENCE</scope>
    <source>
        <strain evidence="7">HSMRA1968</strain>
        <tissue evidence="7">Whole embryos</tissue>
    </source>
</reference>
<keyword evidence="8" id="KW-1185">Reference proteome</keyword>
<gene>
    <name evidence="7" type="primary">Cyt-b5-r_1</name>
    <name evidence="7" type="ORF">Bhyg_12248</name>
</gene>
<protein>
    <submittedName>
        <fullName evidence="7">Cytochrome b5-related protein</fullName>
    </submittedName>
</protein>
<keyword evidence="3 4" id="KW-0408">Iron</keyword>
<keyword evidence="2 4" id="KW-0479">Metal-binding</keyword>
<dbReference type="InterPro" id="IPR053100">
    <property type="entry name" value="Cytochrome_b5-related"/>
</dbReference>
<dbReference type="GO" id="GO:0020037">
    <property type="term" value="F:heme binding"/>
    <property type="evidence" value="ECO:0007669"/>
    <property type="project" value="UniProtKB-UniRule"/>
</dbReference>
<evidence type="ECO:0000256" key="2">
    <source>
        <dbReference type="ARBA" id="ARBA00022723"/>
    </source>
</evidence>
<sequence length="151" mass="17831">MTMIFHANSDHDRTEENNSGTRSRGYMLKSTFLPLKSSGLRGIPFPNIFDWLRVKRHDDNIGNYWRVHDKLYDLNDFLPKHPGGRDWLEFTKGIDITEAFEASHIRNFTKVEEILAKYYVNDIKFPRNSPYTFDANGFYRTLKRKADPILQ</sequence>
<comment type="similarity">
    <text evidence="4">Belongs to the cytochrome b5 family.</text>
</comment>
<dbReference type="SMART" id="SM01117">
    <property type="entry name" value="Cyt-b5"/>
    <property type="match status" value="1"/>
</dbReference>
<dbReference type="InterPro" id="IPR001199">
    <property type="entry name" value="Cyt_B5-like_heme/steroid-bd"/>
</dbReference>
<dbReference type="OrthoDB" id="260519at2759"/>
<dbReference type="PROSITE" id="PS50255">
    <property type="entry name" value="CYTOCHROME_B5_2"/>
    <property type="match status" value="1"/>
</dbReference>
<dbReference type="EMBL" id="WJQU01000003">
    <property type="protein sequence ID" value="KAJ6639502.1"/>
    <property type="molecule type" value="Genomic_DNA"/>
</dbReference>
<dbReference type="Proteomes" id="UP001151699">
    <property type="component" value="Chromosome X"/>
</dbReference>
<accession>A0A9Q0MWW6</accession>
<dbReference type="Gene3D" id="3.10.120.10">
    <property type="entry name" value="Cytochrome b5-like heme/steroid binding domain"/>
    <property type="match status" value="1"/>
</dbReference>
<dbReference type="Pfam" id="PF00173">
    <property type="entry name" value="Cyt-b5"/>
    <property type="match status" value="1"/>
</dbReference>
<evidence type="ECO:0000256" key="5">
    <source>
        <dbReference type="SAM" id="MobiDB-lite"/>
    </source>
</evidence>
<keyword evidence="1 4" id="KW-0349">Heme</keyword>
<dbReference type="GO" id="GO:0046872">
    <property type="term" value="F:metal ion binding"/>
    <property type="evidence" value="ECO:0007669"/>
    <property type="project" value="UniProtKB-UniRule"/>
</dbReference>